<feature type="transmembrane region" description="Helical" evidence="1">
    <location>
        <begin position="52"/>
        <end position="73"/>
    </location>
</feature>
<feature type="transmembrane region" description="Helical" evidence="1">
    <location>
        <begin position="190"/>
        <end position="211"/>
    </location>
</feature>
<gene>
    <name evidence="3" type="ORF">K435DRAFT_964410</name>
</gene>
<dbReference type="Proteomes" id="UP000297245">
    <property type="component" value="Unassembled WGS sequence"/>
</dbReference>
<organism evidence="3 4">
    <name type="scientific">Dendrothele bispora (strain CBS 962.96)</name>
    <dbReference type="NCBI Taxonomy" id="1314807"/>
    <lineage>
        <taxon>Eukaryota</taxon>
        <taxon>Fungi</taxon>
        <taxon>Dikarya</taxon>
        <taxon>Basidiomycota</taxon>
        <taxon>Agaricomycotina</taxon>
        <taxon>Agaricomycetes</taxon>
        <taxon>Agaricomycetidae</taxon>
        <taxon>Agaricales</taxon>
        <taxon>Agaricales incertae sedis</taxon>
        <taxon>Dendrothele</taxon>
    </lineage>
</organism>
<dbReference type="AlphaFoldDB" id="A0A4V4HGM6"/>
<dbReference type="InterPro" id="IPR045339">
    <property type="entry name" value="DUF6534"/>
</dbReference>
<feature type="domain" description="DUF6534" evidence="2">
    <location>
        <begin position="167"/>
        <end position="248"/>
    </location>
</feature>
<dbReference type="PANTHER" id="PTHR40465:SF1">
    <property type="entry name" value="DUF6534 DOMAIN-CONTAINING PROTEIN"/>
    <property type="match status" value="1"/>
</dbReference>
<evidence type="ECO:0000313" key="4">
    <source>
        <dbReference type="Proteomes" id="UP000297245"/>
    </source>
</evidence>
<feature type="transmembrane region" description="Helical" evidence="1">
    <location>
        <begin position="85"/>
        <end position="108"/>
    </location>
</feature>
<feature type="transmembrane region" description="Helical" evidence="1">
    <location>
        <begin position="15"/>
        <end position="40"/>
    </location>
</feature>
<name>A0A4V4HGM6_DENBC</name>
<keyword evidence="1" id="KW-0812">Transmembrane</keyword>
<keyword evidence="4" id="KW-1185">Reference proteome</keyword>
<feature type="transmembrane region" description="Helical" evidence="1">
    <location>
        <begin position="120"/>
        <end position="144"/>
    </location>
</feature>
<feature type="transmembrane region" description="Helical" evidence="1">
    <location>
        <begin position="156"/>
        <end position="178"/>
    </location>
</feature>
<proteinExistence type="predicted"/>
<reference evidence="3 4" key="1">
    <citation type="journal article" date="2019" name="Nat. Ecol. Evol.">
        <title>Megaphylogeny resolves global patterns of mushroom evolution.</title>
        <authorList>
            <person name="Varga T."/>
            <person name="Krizsan K."/>
            <person name="Foldi C."/>
            <person name="Dima B."/>
            <person name="Sanchez-Garcia M."/>
            <person name="Sanchez-Ramirez S."/>
            <person name="Szollosi G.J."/>
            <person name="Szarkandi J.G."/>
            <person name="Papp V."/>
            <person name="Albert L."/>
            <person name="Andreopoulos W."/>
            <person name="Angelini C."/>
            <person name="Antonin V."/>
            <person name="Barry K.W."/>
            <person name="Bougher N.L."/>
            <person name="Buchanan P."/>
            <person name="Buyck B."/>
            <person name="Bense V."/>
            <person name="Catcheside P."/>
            <person name="Chovatia M."/>
            <person name="Cooper J."/>
            <person name="Damon W."/>
            <person name="Desjardin D."/>
            <person name="Finy P."/>
            <person name="Geml J."/>
            <person name="Haridas S."/>
            <person name="Hughes K."/>
            <person name="Justo A."/>
            <person name="Karasinski D."/>
            <person name="Kautmanova I."/>
            <person name="Kiss B."/>
            <person name="Kocsube S."/>
            <person name="Kotiranta H."/>
            <person name="LaButti K.M."/>
            <person name="Lechner B.E."/>
            <person name="Liimatainen K."/>
            <person name="Lipzen A."/>
            <person name="Lukacs Z."/>
            <person name="Mihaltcheva S."/>
            <person name="Morgado L.N."/>
            <person name="Niskanen T."/>
            <person name="Noordeloos M.E."/>
            <person name="Ohm R.A."/>
            <person name="Ortiz-Santana B."/>
            <person name="Ovrebo C."/>
            <person name="Racz N."/>
            <person name="Riley R."/>
            <person name="Savchenko A."/>
            <person name="Shiryaev A."/>
            <person name="Soop K."/>
            <person name="Spirin V."/>
            <person name="Szebenyi C."/>
            <person name="Tomsovsky M."/>
            <person name="Tulloss R.E."/>
            <person name="Uehling J."/>
            <person name="Grigoriev I.V."/>
            <person name="Vagvolgyi C."/>
            <person name="Papp T."/>
            <person name="Martin F.M."/>
            <person name="Miettinen O."/>
            <person name="Hibbett D.S."/>
            <person name="Nagy L.G."/>
        </authorList>
    </citation>
    <scope>NUCLEOTIDE SEQUENCE [LARGE SCALE GENOMIC DNA]</scope>
    <source>
        <strain evidence="3 4">CBS 962.96</strain>
    </source>
</reference>
<dbReference type="PANTHER" id="PTHR40465">
    <property type="entry name" value="CHROMOSOME 1, WHOLE GENOME SHOTGUN SEQUENCE"/>
    <property type="match status" value="1"/>
</dbReference>
<dbReference type="EMBL" id="ML179119">
    <property type="protein sequence ID" value="THU99455.1"/>
    <property type="molecule type" value="Genomic_DNA"/>
</dbReference>
<sequence>MSNTNSFPTTVEKTFGPLLIGVLFNAILFGVLAVQAHLYFNWNRSDERWTRFLVIVLLVLETLNTGIDFAMVYEGLFKNFGKLDLGIPLLAANPVVISLISTLVQAYYAWRIRILTKSNILAGTICVLALASFASSIYGTVFTAVHPNWDDHDNSLLISLIVWLTTSAICDVVIAITTRRKDSMGVTQSVVNRIIILTIQTGVFTFVAAVADVLTFTLVRQGTIQFIWDFSISKLYTNSLLSMLNAREEWSKTLDARNDAENISNISFAHIGGLADDRQEKSRQ</sequence>
<protein>
    <recommendedName>
        <fullName evidence="2">DUF6534 domain-containing protein</fullName>
    </recommendedName>
</protein>
<keyword evidence="1" id="KW-1133">Transmembrane helix</keyword>
<dbReference type="OrthoDB" id="3265526at2759"/>
<dbReference type="Pfam" id="PF20152">
    <property type="entry name" value="DUF6534"/>
    <property type="match status" value="1"/>
</dbReference>
<evidence type="ECO:0000259" key="2">
    <source>
        <dbReference type="Pfam" id="PF20152"/>
    </source>
</evidence>
<accession>A0A4V4HGM6</accession>
<keyword evidence="1" id="KW-0472">Membrane</keyword>
<evidence type="ECO:0000313" key="3">
    <source>
        <dbReference type="EMBL" id="THU99455.1"/>
    </source>
</evidence>
<evidence type="ECO:0000256" key="1">
    <source>
        <dbReference type="SAM" id="Phobius"/>
    </source>
</evidence>